<dbReference type="CDD" id="cd01089">
    <property type="entry name" value="PA2G4-like"/>
    <property type="match status" value="1"/>
</dbReference>
<protein>
    <recommendedName>
        <fullName evidence="4">Peptidase M24 domain-containing protein</fullName>
    </recommendedName>
</protein>
<feature type="signal peptide" evidence="3">
    <location>
        <begin position="1"/>
        <end position="19"/>
    </location>
</feature>
<dbReference type="SUPFAM" id="SSF55920">
    <property type="entry name" value="Creatinase/aminopeptidase"/>
    <property type="match status" value="1"/>
</dbReference>
<evidence type="ECO:0000256" key="1">
    <source>
        <dbReference type="ARBA" id="ARBA00007319"/>
    </source>
</evidence>
<evidence type="ECO:0000313" key="6">
    <source>
        <dbReference type="Proteomes" id="UP001176961"/>
    </source>
</evidence>
<evidence type="ECO:0000313" key="5">
    <source>
        <dbReference type="EMBL" id="CAJ0604049.1"/>
    </source>
</evidence>
<dbReference type="NCBIfam" id="TIGR00495">
    <property type="entry name" value="crvDNA_42K"/>
    <property type="match status" value="1"/>
</dbReference>
<evidence type="ECO:0000256" key="2">
    <source>
        <dbReference type="SAM" id="MobiDB-lite"/>
    </source>
</evidence>
<accession>A0AA36H5G8</accession>
<feature type="compositionally biased region" description="Gly residues" evidence="2">
    <location>
        <begin position="55"/>
        <end position="106"/>
    </location>
</feature>
<feature type="region of interest" description="Disordered" evidence="2">
    <location>
        <begin position="246"/>
        <end position="272"/>
    </location>
</feature>
<organism evidence="5 6">
    <name type="scientific">Cylicocyclus nassatus</name>
    <name type="common">Nematode worm</name>
    <dbReference type="NCBI Taxonomy" id="53992"/>
    <lineage>
        <taxon>Eukaryota</taxon>
        <taxon>Metazoa</taxon>
        <taxon>Ecdysozoa</taxon>
        <taxon>Nematoda</taxon>
        <taxon>Chromadorea</taxon>
        <taxon>Rhabditida</taxon>
        <taxon>Rhabditina</taxon>
        <taxon>Rhabditomorpha</taxon>
        <taxon>Strongyloidea</taxon>
        <taxon>Strongylidae</taxon>
        <taxon>Cylicocyclus</taxon>
    </lineage>
</organism>
<feature type="region of interest" description="Disordered" evidence="2">
    <location>
        <begin position="28"/>
        <end position="113"/>
    </location>
</feature>
<dbReference type="PANTHER" id="PTHR10804">
    <property type="entry name" value="PROTEASE FAMILY M24 METHIONYL AMINOPEPTIDASE, AMINOPEPTIDASE P"/>
    <property type="match status" value="1"/>
</dbReference>
<dbReference type="InterPro" id="IPR036388">
    <property type="entry name" value="WH-like_DNA-bd_sf"/>
</dbReference>
<feature type="region of interest" description="Disordered" evidence="2">
    <location>
        <begin position="167"/>
        <end position="201"/>
    </location>
</feature>
<dbReference type="EMBL" id="CATQJL010000305">
    <property type="protein sequence ID" value="CAJ0604049.1"/>
    <property type="molecule type" value="Genomic_DNA"/>
</dbReference>
<dbReference type="InterPro" id="IPR004545">
    <property type="entry name" value="PA2G4"/>
</dbReference>
<dbReference type="Gene3D" id="1.10.10.10">
    <property type="entry name" value="Winged helix-like DNA-binding domain superfamily/Winged helix DNA-binding domain"/>
    <property type="match status" value="1"/>
</dbReference>
<dbReference type="Gene3D" id="3.90.230.10">
    <property type="entry name" value="Creatinase/methionine aminopeptidase superfamily"/>
    <property type="match status" value="1"/>
</dbReference>
<feature type="compositionally biased region" description="Basic and acidic residues" evidence="2">
    <location>
        <begin position="167"/>
        <end position="177"/>
    </location>
</feature>
<comment type="caution">
    <text evidence="5">The sequence shown here is derived from an EMBL/GenBank/DDBJ whole genome shotgun (WGS) entry which is preliminary data.</text>
</comment>
<dbReference type="InterPro" id="IPR047113">
    <property type="entry name" value="PA2G4/ARX1"/>
</dbReference>
<dbReference type="InterPro" id="IPR000994">
    <property type="entry name" value="Pept_M24"/>
</dbReference>
<dbReference type="Proteomes" id="UP001176961">
    <property type="component" value="Unassembled WGS sequence"/>
</dbReference>
<keyword evidence="6" id="KW-1185">Reference proteome</keyword>
<dbReference type="PANTHER" id="PTHR10804:SF11">
    <property type="entry name" value="PROLIFERATION-ASSOCIATED PROTEIN 2G4"/>
    <property type="match status" value="1"/>
</dbReference>
<gene>
    <name evidence="5" type="ORF">CYNAS_LOCUS16032</name>
</gene>
<dbReference type="Pfam" id="PF00557">
    <property type="entry name" value="Peptidase_M24"/>
    <property type="match status" value="1"/>
</dbReference>
<sequence>MLLILFTLVALVTAQGAGGYGNQNAGYEEAEVRQPPPPPMSASGGDQQAYNSEGGSEGRSAGGGRGDGDGGAMMGGEGGGRGSGGEGSMMGGSGSGGGGQAGGGGSSSSEEGVACLSSGLCGMPFNSQSALPQHLLKCAYEEKFDEYYLDFLHARGLQMAEEREIGSRLAEPEDRAHSRSTTSDAGICENVEERKQETANKNMSIQDRRRYFEKFVRDHGYSEERIKHLKVLMHVIYGRPPPISGWCTMPRKDSESSSSTHEESHREDESLSSDVVVNKYQMAAQMANEILKKLISEVKEGVEVGNLCTMGDTLIQEKTSKVFVKEKDVTKGIAMPTCISVDHCICHYSPLRSDPPVILKNGQMVKIDLGVHVDGYIATAAHTVVVGASPTNKITGKQAALLKATYEAMEVAIRMLQPGNKNMDITTVIDKVAADYGVTPIENMVSHQLQRDQIDGEKQIIQNPGEKQRSEMEKCTIDKHEAYAIDVLFSTGKGKSKDMDTRTTVYKRNEEIQYSLRLKAARALMKDVKDKFGVMPFTLRALEDEVKAKMGVVEPEKHGLLRPYQVMYEAAGEVVAQFKATVLVMPNGLLKIAGLPLDMNLIETDAKLQDPELIATLNSQLKKKKKKPAKKDAPVPVAANNAAPDCCFLSFWTRAIFMKVFVHYDLA</sequence>
<proteinExistence type="inferred from homology"/>
<feature type="compositionally biased region" description="Basic and acidic residues" evidence="2">
    <location>
        <begin position="250"/>
        <end position="269"/>
    </location>
</feature>
<feature type="domain" description="Peptidase M24" evidence="4">
    <location>
        <begin position="279"/>
        <end position="465"/>
    </location>
</feature>
<dbReference type="InterPro" id="IPR036390">
    <property type="entry name" value="WH_DNA-bd_sf"/>
</dbReference>
<dbReference type="AlphaFoldDB" id="A0AA36H5G8"/>
<feature type="chain" id="PRO_5041342559" description="Peptidase M24 domain-containing protein" evidence="3">
    <location>
        <begin position="20"/>
        <end position="667"/>
    </location>
</feature>
<dbReference type="InterPro" id="IPR036005">
    <property type="entry name" value="Creatinase/aminopeptidase-like"/>
</dbReference>
<dbReference type="FunFam" id="1.10.10.10:FF:000029">
    <property type="entry name" value="Proliferation-associated 2G4, a"/>
    <property type="match status" value="1"/>
</dbReference>
<keyword evidence="3" id="KW-0732">Signal</keyword>
<dbReference type="SUPFAM" id="SSF46785">
    <property type="entry name" value="Winged helix' DNA-binding domain"/>
    <property type="match status" value="1"/>
</dbReference>
<comment type="similarity">
    <text evidence="1">Belongs to the peptidase M24 family.</text>
</comment>
<reference evidence="5" key="1">
    <citation type="submission" date="2023-07" db="EMBL/GenBank/DDBJ databases">
        <authorList>
            <consortium name="CYATHOMIX"/>
        </authorList>
    </citation>
    <scope>NUCLEOTIDE SEQUENCE</scope>
    <source>
        <strain evidence="5">N/A</strain>
    </source>
</reference>
<evidence type="ECO:0000259" key="4">
    <source>
        <dbReference type="Pfam" id="PF00557"/>
    </source>
</evidence>
<name>A0AA36H5G8_CYLNA</name>
<evidence type="ECO:0000256" key="3">
    <source>
        <dbReference type="SAM" id="SignalP"/>
    </source>
</evidence>
<dbReference type="FunFam" id="3.90.230.10:FF:000013">
    <property type="entry name" value="DNA-binding protein, 42 kDa"/>
    <property type="match status" value="1"/>
</dbReference>